<protein>
    <submittedName>
        <fullName evidence="1">Uncharacterized protein</fullName>
    </submittedName>
</protein>
<proteinExistence type="predicted"/>
<accession>X1PDJ5</accession>
<organism evidence="1">
    <name type="scientific">marine sediment metagenome</name>
    <dbReference type="NCBI Taxonomy" id="412755"/>
    <lineage>
        <taxon>unclassified sequences</taxon>
        <taxon>metagenomes</taxon>
        <taxon>ecological metagenomes</taxon>
    </lineage>
</organism>
<reference evidence="1" key="1">
    <citation type="journal article" date="2014" name="Front. Microbiol.">
        <title>High frequency of phylogenetically diverse reductive dehalogenase-homologous genes in deep subseafloor sedimentary metagenomes.</title>
        <authorList>
            <person name="Kawai M."/>
            <person name="Futagami T."/>
            <person name="Toyoda A."/>
            <person name="Takaki Y."/>
            <person name="Nishi S."/>
            <person name="Hori S."/>
            <person name="Arai W."/>
            <person name="Tsubouchi T."/>
            <person name="Morono Y."/>
            <person name="Uchiyama I."/>
            <person name="Ito T."/>
            <person name="Fujiyama A."/>
            <person name="Inagaki F."/>
            <person name="Takami H."/>
        </authorList>
    </citation>
    <scope>NUCLEOTIDE SEQUENCE</scope>
    <source>
        <strain evidence="1">Expedition CK06-06</strain>
    </source>
</reference>
<dbReference type="EMBL" id="BARV01017932">
    <property type="protein sequence ID" value="GAI28954.1"/>
    <property type="molecule type" value="Genomic_DNA"/>
</dbReference>
<dbReference type="AlphaFoldDB" id="X1PDJ5"/>
<evidence type="ECO:0000313" key="1">
    <source>
        <dbReference type="EMBL" id="GAI28954.1"/>
    </source>
</evidence>
<sequence length="78" mass="8908">MSNRVFNEEDKRLVAGLIDKTKTGAGDFARGYRRGLPRGSVKVEPVGKYWGVFDYDPQPGRSYMTIEEGKEYGKRRYG</sequence>
<name>X1PDJ5_9ZZZZ</name>
<gene>
    <name evidence="1" type="ORF">S06H3_30445</name>
</gene>
<comment type="caution">
    <text evidence="1">The sequence shown here is derived from an EMBL/GenBank/DDBJ whole genome shotgun (WGS) entry which is preliminary data.</text>
</comment>